<dbReference type="EMBL" id="SOHJ01000004">
    <property type="protein sequence ID" value="TFD61411.1"/>
    <property type="molecule type" value="Genomic_DNA"/>
</dbReference>
<proteinExistence type="inferred from homology"/>
<sequence length="528" mass="54697">MTAVRNGGAAVVAALLTEGVEVVFGIPGTHNLEIYRALAGSGIRHVTPRHEQGAGYAADGYARVSGRPGVVITTSGPGLTNVTTAAATAYADSVPLLVISPGIPRGLEGKNVGWLHEVKNQQGHMDALLERSVRVSEIDEIGPAIAEIFDRWRVGRPRPVHLEIPLDLLEGAWALGGKGPTAAQREMEHPSAESLTAAARLLGTARRVSILAGGGARGAGVEVLRLAELLDAPVVTTVHGKGVISENHPLSLGASARLAPAQTLLNDSDVLLIVGSELGDSDLWGGTIATSGAVIRIDIDPGQLDKNLAATIELEGDAAAILTDLIVLLSEAAGSAGQVRAGTARGEIEVAALVDGAPWREVQEVLRMALPRATIVAGDSAQVSYYGTVHFWPMDEPNQFLYPTGYATLGYGLPAAIGAKLAAPERPVIVLVGDGGFQFTGMELVTAAEQGLGLPVIIMNNSGFAEIRDQQIERGIDLIGVDITGPDFAALGVACNGYGVRLNGLDGLAEAVTRALAADRPTVIEVVL</sequence>
<dbReference type="CDD" id="cd07035">
    <property type="entry name" value="TPP_PYR_POX_like"/>
    <property type="match status" value="1"/>
</dbReference>
<evidence type="ECO:0000256" key="2">
    <source>
        <dbReference type="ARBA" id="ARBA00007812"/>
    </source>
</evidence>
<comment type="caution">
    <text evidence="8">The sequence shown here is derived from an EMBL/GenBank/DDBJ whole genome shotgun (WGS) entry which is preliminary data.</text>
</comment>
<reference evidence="8 9" key="1">
    <citation type="submission" date="2019-03" db="EMBL/GenBank/DDBJ databases">
        <title>Genomics of glacier-inhabiting Cryobacterium strains.</title>
        <authorList>
            <person name="Liu Q."/>
            <person name="Xin Y.-H."/>
        </authorList>
    </citation>
    <scope>NUCLEOTIDE SEQUENCE [LARGE SCALE GENOMIC DNA]</scope>
    <source>
        <strain evidence="8 9">Sr39</strain>
    </source>
</reference>
<dbReference type="CDD" id="cd00568">
    <property type="entry name" value="TPP_enzymes"/>
    <property type="match status" value="1"/>
</dbReference>
<dbReference type="InterPro" id="IPR045229">
    <property type="entry name" value="TPP_enz"/>
</dbReference>
<name>A0A4R9AG07_9MICO</name>
<keyword evidence="3 4" id="KW-0786">Thiamine pyrophosphate</keyword>
<feature type="domain" description="Thiamine pyrophosphate enzyme central" evidence="5">
    <location>
        <begin position="196"/>
        <end position="325"/>
    </location>
</feature>
<dbReference type="GO" id="GO:0030976">
    <property type="term" value="F:thiamine pyrophosphate binding"/>
    <property type="evidence" value="ECO:0007669"/>
    <property type="project" value="InterPro"/>
</dbReference>
<dbReference type="Pfam" id="PF00205">
    <property type="entry name" value="TPP_enzyme_M"/>
    <property type="match status" value="1"/>
</dbReference>
<evidence type="ECO:0000256" key="1">
    <source>
        <dbReference type="ARBA" id="ARBA00001964"/>
    </source>
</evidence>
<dbReference type="GO" id="GO:0003984">
    <property type="term" value="F:acetolactate synthase activity"/>
    <property type="evidence" value="ECO:0007669"/>
    <property type="project" value="TreeGrafter"/>
</dbReference>
<evidence type="ECO:0000256" key="4">
    <source>
        <dbReference type="RuleBase" id="RU362132"/>
    </source>
</evidence>
<feature type="domain" description="Thiamine pyrophosphate enzyme TPP-binding" evidence="6">
    <location>
        <begin position="389"/>
        <end position="526"/>
    </location>
</feature>
<keyword evidence="9" id="KW-1185">Reference proteome</keyword>
<evidence type="ECO:0000256" key="3">
    <source>
        <dbReference type="ARBA" id="ARBA00023052"/>
    </source>
</evidence>
<dbReference type="SUPFAM" id="SSF52518">
    <property type="entry name" value="Thiamin diphosphate-binding fold (THDP-binding)"/>
    <property type="match status" value="2"/>
</dbReference>
<organism evidence="8 9">
    <name type="scientific">Cryobacterium suzukii</name>
    <dbReference type="NCBI Taxonomy" id="1259198"/>
    <lineage>
        <taxon>Bacteria</taxon>
        <taxon>Bacillati</taxon>
        <taxon>Actinomycetota</taxon>
        <taxon>Actinomycetes</taxon>
        <taxon>Micrococcales</taxon>
        <taxon>Microbacteriaceae</taxon>
        <taxon>Cryobacterium</taxon>
    </lineage>
</organism>
<dbReference type="EC" id="4.1.1.75" evidence="8"/>
<dbReference type="RefSeq" id="WP_134513627.1">
    <property type="nucleotide sequence ID" value="NZ_SOHJ01000004.1"/>
</dbReference>
<dbReference type="InterPro" id="IPR011766">
    <property type="entry name" value="TPP_enzyme_TPP-bd"/>
</dbReference>
<dbReference type="Pfam" id="PF02775">
    <property type="entry name" value="TPP_enzyme_C"/>
    <property type="match status" value="1"/>
</dbReference>
<evidence type="ECO:0000259" key="6">
    <source>
        <dbReference type="Pfam" id="PF02775"/>
    </source>
</evidence>
<dbReference type="InterPro" id="IPR012000">
    <property type="entry name" value="Thiamin_PyroP_enz_cen_dom"/>
</dbReference>
<dbReference type="InterPro" id="IPR029035">
    <property type="entry name" value="DHS-like_NAD/FAD-binding_dom"/>
</dbReference>
<dbReference type="GO" id="GO:0050660">
    <property type="term" value="F:flavin adenine dinucleotide binding"/>
    <property type="evidence" value="ECO:0007669"/>
    <property type="project" value="TreeGrafter"/>
</dbReference>
<dbReference type="Gene3D" id="3.40.50.1220">
    <property type="entry name" value="TPP-binding domain"/>
    <property type="match status" value="1"/>
</dbReference>
<feature type="domain" description="Thiamine pyrophosphate enzyme N-terminal TPP-binding" evidence="7">
    <location>
        <begin position="6"/>
        <end position="118"/>
    </location>
</feature>
<dbReference type="AlphaFoldDB" id="A0A4R9AG07"/>
<dbReference type="Gene3D" id="3.40.50.970">
    <property type="match status" value="2"/>
</dbReference>
<dbReference type="PANTHER" id="PTHR18968:SF13">
    <property type="entry name" value="ACETOLACTATE SYNTHASE CATALYTIC SUBUNIT, MITOCHONDRIAL"/>
    <property type="match status" value="1"/>
</dbReference>
<keyword evidence="8" id="KW-0456">Lyase</keyword>
<dbReference type="GO" id="GO:0009097">
    <property type="term" value="P:isoleucine biosynthetic process"/>
    <property type="evidence" value="ECO:0007669"/>
    <property type="project" value="TreeGrafter"/>
</dbReference>
<dbReference type="InterPro" id="IPR012001">
    <property type="entry name" value="Thiamin_PyroP_enz_TPP-bd_dom"/>
</dbReference>
<accession>A0A4R9AG07</accession>
<comment type="similarity">
    <text evidence="2 4">Belongs to the TPP enzyme family.</text>
</comment>
<dbReference type="GO" id="GO:0000287">
    <property type="term" value="F:magnesium ion binding"/>
    <property type="evidence" value="ECO:0007669"/>
    <property type="project" value="InterPro"/>
</dbReference>
<dbReference type="GO" id="GO:0047435">
    <property type="term" value="F:5-guanidino-2-oxopentanoate decarboxylase activity"/>
    <property type="evidence" value="ECO:0007669"/>
    <property type="project" value="UniProtKB-EC"/>
</dbReference>
<dbReference type="PANTHER" id="PTHR18968">
    <property type="entry name" value="THIAMINE PYROPHOSPHATE ENZYMES"/>
    <property type="match status" value="1"/>
</dbReference>
<dbReference type="InterPro" id="IPR029061">
    <property type="entry name" value="THDP-binding"/>
</dbReference>
<dbReference type="PROSITE" id="PS00187">
    <property type="entry name" value="TPP_ENZYMES"/>
    <property type="match status" value="1"/>
</dbReference>
<dbReference type="Proteomes" id="UP000298170">
    <property type="component" value="Unassembled WGS sequence"/>
</dbReference>
<dbReference type="InterPro" id="IPR000399">
    <property type="entry name" value="TPP-bd_CS"/>
</dbReference>
<dbReference type="OrthoDB" id="4494979at2"/>
<protein>
    <submittedName>
        <fullName evidence="8">5-guanidino-2-oxopentanoate decarboxylase</fullName>
        <ecNumber evidence="8">4.1.1.75</ecNumber>
    </submittedName>
</protein>
<dbReference type="SUPFAM" id="SSF52467">
    <property type="entry name" value="DHS-like NAD/FAD-binding domain"/>
    <property type="match status" value="1"/>
</dbReference>
<evidence type="ECO:0000259" key="7">
    <source>
        <dbReference type="Pfam" id="PF02776"/>
    </source>
</evidence>
<evidence type="ECO:0000313" key="9">
    <source>
        <dbReference type="Proteomes" id="UP000298170"/>
    </source>
</evidence>
<dbReference type="GO" id="GO:0005948">
    <property type="term" value="C:acetolactate synthase complex"/>
    <property type="evidence" value="ECO:0007669"/>
    <property type="project" value="TreeGrafter"/>
</dbReference>
<dbReference type="GO" id="GO:0009099">
    <property type="term" value="P:L-valine biosynthetic process"/>
    <property type="evidence" value="ECO:0007669"/>
    <property type="project" value="TreeGrafter"/>
</dbReference>
<evidence type="ECO:0000313" key="8">
    <source>
        <dbReference type="EMBL" id="TFD61411.1"/>
    </source>
</evidence>
<evidence type="ECO:0000259" key="5">
    <source>
        <dbReference type="Pfam" id="PF00205"/>
    </source>
</evidence>
<gene>
    <name evidence="8" type="ORF">E3T39_04940</name>
</gene>
<dbReference type="NCBIfam" id="NF005712">
    <property type="entry name" value="PRK07524.1"/>
    <property type="match status" value="1"/>
</dbReference>
<dbReference type="Pfam" id="PF02776">
    <property type="entry name" value="TPP_enzyme_N"/>
    <property type="match status" value="1"/>
</dbReference>
<comment type="cofactor">
    <cofactor evidence="1">
        <name>thiamine diphosphate</name>
        <dbReference type="ChEBI" id="CHEBI:58937"/>
    </cofactor>
</comment>